<evidence type="ECO:0000313" key="1">
    <source>
        <dbReference type="EMBL" id="EPA05437.1"/>
    </source>
</evidence>
<gene>
    <name evidence="1" type="ORF">BG20_I0710</name>
</gene>
<dbReference type="OrthoDB" id="4814at2157"/>
<dbReference type="EMBL" id="AHJG01000186">
    <property type="protein sequence ID" value="EPA05437.1"/>
    <property type="molecule type" value="Genomic_DNA"/>
</dbReference>
<accession>S2ELH9</accession>
<name>S2ELH9_9ARCH</name>
<sequence>MSTIIVQRQPEPTKTLVQSIPVKKGETLQMPNIQFRWEDLAGLSWTLLDDGDEL</sequence>
<dbReference type="AlphaFoldDB" id="S2ELH9"/>
<evidence type="ECO:0000313" key="2">
    <source>
        <dbReference type="Proteomes" id="UP000014065"/>
    </source>
</evidence>
<dbReference type="RefSeq" id="WP_193353030.1">
    <property type="nucleotide sequence ID" value="NZ_AHJG01000186.1"/>
</dbReference>
<organism evidence="1 2">
    <name type="scientific">Candidatus Nitrosarchaeum limnium BG20</name>
    <dbReference type="NCBI Taxonomy" id="859192"/>
    <lineage>
        <taxon>Archaea</taxon>
        <taxon>Nitrososphaerota</taxon>
        <taxon>Nitrososphaeria</taxon>
        <taxon>Nitrosopumilales</taxon>
        <taxon>Nitrosopumilaceae</taxon>
        <taxon>Nitrosarchaeum</taxon>
    </lineage>
</organism>
<dbReference type="Proteomes" id="UP000014065">
    <property type="component" value="Unassembled WGS sequence"/>
</dbReference>
<keyword evidence="2" id="KW-1185">Reference proteome</keyword>
<protein>
    <submittedName>
        <fullName evidence="1">Uncharacterized protein</fullName>
    </submittedName>
</protein>
<proteinExistence type="predicted"/>
<comment type="caution">
    <text evidence="1">The sequence shown here is derived from an EMBL/GenBank/DDBJ whole genome shotgun (WGS) entry which is preliminary data.</text>
</comment>
<reference evidence="1 2" key="1">
    <citation type="journal article" date="2012" name="J. Bacteriol.">
        <title>Genome Sequence of "Candidatus Nitrosoarchaeum limnia" BG20, a Low-Salinity Ammonia-Oxidizing Archaeon from the San Francisco Bay Estuary.</title>
        <authorList>
            <person name="Mosier A.C."/>
            <person name="Allen E.E."/>
            <person name="Kim M."/>
            <person name="Ferriera S."/>
            <person name="Francis C.A."/>
        </authorList>
    </citation>
    <scope>NUCLEOTIDE SEQUENCE [LARGE SCALE GENOMIC DNA]</scope>
    <source>
        <strain evidence="1 2">BG20</strain>
    </source>
</reference>